<accession>A0A846RSS7</accession>
<evidence type="ECO:0000259" key="2">
    <source>
        <dbReference type="Pfam" id="PF18735"/>
    </source>
</evidence>
<feature type="domain" description="RiboL-PSP-HEPN" evidence="2">
    <location>
        <begin position="27"/>
        <end position="187"/>
    </location>
</feature>
<protein>
    <recommendedName>
        <fullName evidence="2">RiboL-PSP-HEPN domain-containing protein</fullName>
    </recommendedName>
</protein>
<dbReference type="Proteomes" id="UP000547458">
    <property type="component" value="Unassembled WGS sequence"/>
</dbReference>
<organism evidence="3 4">
    <name type="scientific">Arthrobacter pigmenti</name>
    <dbReference type="NCBI Taxonomy" id="271432"/>
    <lineage>
        <taxon>Bacteria</taxon>
        <taxon>Bacillati</taxon>
        <taxon>Actinomycetota</taxon>
        <taxon>Actinomycetes</taxon>
        <taxon>Micrococcales</taxon>
        <taxon>Micrococcaceae</taxon>
        <taxon>Arthrobacter</taxon>
    </lineage>
</organism>
<gene>
    <name evidence="3" type="ORF">BJ994_002313</name>
</gene>
<reference evidence="3 4" key="1">
    <citation type="submission" date="2020-03" db="EMBL/GenBank/DDBJ databases">
        <title>Sequencing the genomes of 1000 actinobacteria strains.</title>
        <authorList>
            <person name="Klenk H.-P."/>
        </authorList>
    </citation>
    <scope>NUCLEOTIDE SEQUENCE [LARGE SCALE GENOMIC DNA]</scope>
    <source>
        <strain evidence="3 4">DSM 16403</strain>
    </source>
</reference>
<name>A0A846RSS7_9MICC</name>
<dbReference type="Pfam" id="PF18735">
    <property type="entry name" value="HEPN_RiboL-PSP"/>
    <property type="match status" value="1"/>
</dbReference>
<dbReference type="InterPro" id="IPR041519">
    <property type="entry name" value="HEPN_RiboL-PSP"/>
</dbReference>
<evidence type="ECO:0000313" key="4">
    <source>
        <dbReference type="Proteomes" id="UP000547458"/>
    </source>
</evidence>
<feature type="region of interest" description="Disordered" evidence="1">
    <location>
        <begin position="1"/>
        <end position="24"/>
    </location>
</feature>
<comment type="caution">
    <text evidence="3">The sequence shown here is derived from an EMBL/GenBank/DDBJ whole genome shotgun (WGS) entry which is preliminary data.</text>
</comment>
<dbReference type="AlphaFoldDB" id="A0A846RSS7"/>
<feature type="compositionally biased region" description="Basic and acidic residues" evidence="1">
    <location>
        <begin position="1"/>
        <end position="12"/>
    </location>
</feature>
<keyword evidence="4" id="KW-1185">Reference proteome</keyword>
<proteinExistence type="predicted"/>
<dbReference type="EMBL" id="JAATJL010000001">
    <property type="protein sequence ID" value="NJC23237.1"/>
    <property type="molecule type" value="Genomic_DNA"/>
</dbReference>
<evidence type="ECO:0000256" key="1">
    <source>
        <dbReference type="SAM" id="MobiDB-lite"/>
    </source>
</evidence>
<dbReference type="RefSeq" id="WP_167994296.1">
    <property type="nucleotide sequence ID" value="NZ_JAATJL010000001.1"/>
</dbReference>
<sequence>MKDVQNLDELHPAPKGTPGRPLGDTGPLLRSMVVLLHTAWENYVEQVALEGLEFLLREIGEDHSKLPHALRQKVATAKNPWDLAGSAWKTKAREVVLREADTLNTPNVEKTEKLLELALGLSNGLHQISWQKMSEVNVVANVDEFVQDIRGEIVHKGTTPGTLNKAGVASWTSFFRNLTKRLDKEIAAHLQERVGKSPW</sequence>
<evidence type="ECO:0000313" key="3">
    <source>
        <dbReference type="EMBL" id="NJC23237.1"/>
    </source>
</evidence>